<evidence type="ECO:0000256" key="6">
    <source>
        <dbReference type="ARBA" id="ARBA00022729"/>
    </source>
</evidence>
<evidence type="ECO:0000256" key="8">
    <source>
        <dbReference type="ARBA" id="ARBA00023114"/>
    </source>
</evidence>
<evidence type="ECO:0000256" key="9">
    <source>
        <dbReference type="ARBA" id="ARBA00023136"/>
    </source>
</evidence>
<comment type="subcellular location">
    <subcellularLocation>
        <location evidence="1">Cell outer membrane</location>
        <topology evidence="1">Multi-pass membrane protein</topology>
    </subcellularLocation>
</comment>
<evidence type="ECO:0000256" key="11">
    <source>
        <dbReference type="SAM" id="SignalP"/>
    </source>
</evidence>
<evidence type="ECO:0000313" key="13">
    <source>
        <dbReference type="EMBL" id="MFC5545592.1"/>
    </source>
</evidence>
<comment type="subunit">
    <text evidence="2">Homotrimer.</text>
</comment>
<sequence length="361" mass="39057">MKKTLIASAIAAATFSGAALAQNTATMTADDLAARMDSMPTVYGNIQLAIVHDNFDNGPSSLDFADNGSTIGFKHDHEIAPGITGFFKAELEFDADQKAGNGGLNGFDEAYIGVKGDRFGQVWAGSDDSTYETAIDEIYNHYEYGSFIGGSYDTGEGDLVQYRSPSFGGLTVGAAVQINGDSTTGGKSYPYQLAAIYQMGGLELAFAMDSNDGSLAYSQDGKNDDPLKKASERSINNENTYGLRASYSLENLRVTGEYQTRKDVSDVYGVMGVYTMGANNFSASYQVEDYDTSESLKSDVWALQALHNLSDYMYVWVEGYMYGGDSVYAYNGRDTTGNGFNDTFDYTDQRSIAAVGAVYYF</sequence>
<evidence type="ECO:0000256" key="2">
    <source>
        <dbReference type="ARBA" id="ARBA00011233"/>
    </source>
</evidence>
<dbReference type="InterPro" id="IPR001702">
    <property type="entry name" value="Porin_Gram-ve"/>
</dbReference>
<dbReference type="Pfam" id="PF13609">
    <property type="entry name" value="Porin_4"/>
    <property type="match status" value="1"/>
</dbReference>
<keyword evidence="14" id="KW-1185">Reference proteome</keyword>
<dbReference type="RefSeq" id="WP_248160622.1">
    <property type="nucleotide sequence ID" value="NZ_JAKZAJ010000007.1"/>
</dbReference>
<keyword evidence="9" id="KW-0472">Membrane</keyword>
<keyword evidence="3" id="KW-0813">Transport</keyword>
<dbReference type="InterPro" id="IPR033900">
    <property type="entry name" value="Gram_neg_porin_domain"/>
</dbReference>
<feature type="chain" id="PRO_5046832148" evidence="11">
    <location>
        <begin position="22"/>
        <end position="361"/>
    </location>
</feature>
<organism evidence="13 14">
    <name type="scientific">Marinobacter koreensis</name>
    <dbReference type="NCBI Taxonomy" id="335974"/>
    <lineage>
        <taxon>Bacteria</taxon>
        <taxon>Pseudomonadati</taxon>
        <taxon>Pseudomonadota</taxon>
        <taxon>Gammaproteobacteria</taxon>
        <taxon>Pseudomonadales</taxon>
        <taxon>Marinobacteraceae</taxon>
        <taxon>Marinobacter</taxon>
    </lineage>
</organism>
<gene>
    <name evidence="13" type="ORF">ACFPQA_11035</name>
</gene>
<dbReference type="CDD" id="cd00342">
    <property type="entry name" value="gram_neg_porins"/>
    <property type="match status" value="1"/>
</dbReference>
<name>A0ABW0RLD9_9GAMM</name>
<evidence type="ECO:0000256" key="7">
    <source>
        <dbReference type="ARBA" id="ARBA00023065"/>
    </source>
</evidence>
<dbReference type="SUPFAM" id="SSF56935">
    <property type="entry name" value="Porins"/>
    <property type="match status" value="1"/>
</dbReference>
<dbReference type="PRINTS" id="PR00182">
    <property type="entry name" value="ECOLNEIPORIN"/>
</dbReference>
<keyword evidence="6 11" id="KW-0732">Signal</keyword>
<feature type="signal peptide" evidence="11">
    <location>
        <begin position="1"/>
        <end position="21"/>
    </location>
</feature>
<keyword evidence="10" id="KW-0998">Cell outer membrane</keyword>
<keyword evidence="4" id="KW-1134">Transmembrane beta strand</keyword>
<dbReference type="InterPro" id="IPR050298">
    <property type="entry name" value="Gram-neg_bact_OMP"/>
</dbReference>
<evidence type="ECO:0000313" key="14">
    <source>
        <dbReference type="Proteomes" id="UP001596055"/>
    </source>
</evidence>
<proteinExistence type="predicted"/>
<keyword evidence="7" id="KW-0406">Ion transport</keyword>
<keyword evidence="8" id="KW-0626">Porin</keyword>
<comment type="caution">
    <text evidence="13">The sequence shown here is derived from an EMBL/GenBank/DDBJ whole genome shotgun (WGS) entry which is preliminary data.</text>
</comment>
<evidence type="ECO:0000256" key="4">
    <source>
        <dbReference type="ARBA" id="ARBA00022452"/>
    </source>
</evidence>
<evidence type="ECO:0000256" key="10">
    <source>
        <dbReference type="ARBA" id="ARBA00023237"/>
    </source>
</evidence>
<evidence type="ECO:0000256" key="3">
    <source>
        <dbReference type="ARBA" id="ARBA00022448"/>
    </source>
</evidence>
<dbReference type="EMBL" id="JBHSNL010000003">
    <property type="protein sequence ID" value="MFC5545592.1"/>
    <property type="molecule type" value="Genomic_DNA"/>
</dbReference>
<evidence type="ECO:0000259" key="12">
    <source>
        <dbReference type="Pfam" id="PF13609"/>
    </source>
</evidence>
<feature type="domain" description="Porin" evidence="12">
    <location>
        <begin position="9"/>
        <end position="318"/>
    </location>
</feature>
<dbReference type="PANTHER" id="PTHR34501">
    <property type="entry name" value="PROTEIN YDDL-RELATED"/>
    <property type="match status" value="1"/>
</dbReference>
<evidence type="ECO:0000256" key="5">
    <source>
        <dbReference type="ARBA" id="ARBA00022692"/>
    </source>
</evidence>
<dbReference type="Proteomes" id="UP001596055">
    <property type="component" value="Unassembled WGS sequence"/>
</dbReference>
<reference evidence="14" key="1">
    <citation type="journal article" date="2019" name="Int. J. Syst. Evol. Microbiol.">
        <title>The Global Catalogue of Microorganisms (GCM) 10K type strain sequencing project: providing services to taxonomists for standard genome sequencing and annotation.</title>
        <authorList>
            <consortium name="The Broad Institute Genomics Platform"/>
            <consortium name="The Broad Institute Genome Sequencing Center for Infectious Disease"/>
            <person name="Wu L."/>
            <person name="Ma J."/>
        </authorList>
    </citation>
    <scope>NUCLEOTIDE SEQUENCE [LARGE SCALE GENOMIC DNA]</scope>
    <source>
        <strain evidence="14">CGMCC 4.1799</strain>
    </source>
</reference>
<dbReference type="PANTHER" id="PTHR34501:SF9">
    <property type="entry name" value="MAJOR OUTER MEMBRANE PROTEIN P.IA"/>
    <property type="match status" value="1"/>
</dbReference>
<protein>
    <submittedName>
        <fullName evidence="13">Porin</fullName>
    </submittedName>
</protein>
<accession>A0ABW0RLD9</accession>
<keyword evidence="5" id="KW-0812">Transmembrane</keyword>
<dbReference type="Gene3D" id="2.40.160.10">
    <property type="entry name" value="Porin"/>
    <property type="match status" value="1"/>
</dbReference>
<dbReference type="InterPro" id="IPR023614">
    <property type="entry name" value="Porin_dom_sf"/>
</dbReference>
<evidence type="ECO:0000256" key="1">
    <source>
        <dbReference type="ARBA" id="ARBA00004571"/>
    </source>
</evidence>